<dbReference type="SUPFAM" id="SSF75011">
    <property type="entry name" value="3-carboxy-cis,cis-mucoante lactonizing enzyme"/>
    <property type="match status" value="1"/>
</dbReference>
<dbReference type="SMART" id="SM00280">
    <property type="entry name" value="KAZAL"/>
    <property type="match status" value="1"/>
</dbReference>
<evidence type="ECO:0000259" key="6">
    <source>
        <dbReference type="PROSITE" id="PS51465"/>
    </source>
</evidence>
<dbReference type="InterPro" id="IPR036058">
    <property type="entry name" value="Kazal_dom_sf"/>
</dbReference>
<feature type="compositionally biased region" description="Basic and acidic residues" evidence="4">
    <location>
        <begin position="427"/>
        <end position="438"/>
    </location>
</feature>
<feature type="compositionally biased region" description="Basic and acidic residues" evidence="4">
    <location>
        <begin position="658"/>
        <end position="667"/>
    </location>
</feature>
<dbReference type="Pfam" id="PF07648">
    <property type="entry name" value="Kazal_2"/>
    <property type="match status" value="1"/>
</dbReference>
<feature type="compositionally biased region" description="Basic and acidic residues" evidence="4">
    <location>
        <begin position="322"/>
        <end position="346"/>
    </location>
</feature>
<keyword evidence="1" id="KW-0732">Signal</keyword>
<dbReference type="GO" id="GO:0007156">
    <property type="term" value="P:homophilic cell adhesion via plasma membrane adhesion molecules"/>
    <property type="evidence" value="ECO:0007669"/>
    <property type="project" value="TreeGrafter"/>
</dbReference>
<sequence length="1665" mass="185256">MLNVFFESLFARDVRVTAELWAMPEARFNSLRDLCANEHHYCIKLAREERKKKDVLAKTFGSGIDDAWEPTLDKDKWRAFKPAADVSTKRWWEMRLDDTLWQVPVPESIPEQDLPGEPRPSQTGGDGAGAAIAPPSELPLPSNQPSILTAPSSTPGAVESPPEASASDIASKMAAMTSAAKALVEATKLVSKKSNDTDSRNKEASESKPTIKAAEAPSPKKDTLPGETGYLRPFYRKGDNNPFVDEEDTMPFYGAGMNSQDKMNWRNGRPYLPVMHNDAAPAMDTKPSKINDASVVEGGEVADETTSTTSSALIQDSNLNVKTKDAPEKIEAKETDKSGIFKETEKLPTPLAQTATRSADDDDSAEKDHAETLKTSSKVKKSEYIKPISVDKHKTKVNEMPQADEPFVDWPDWDSSLFYDFEDEDDGKVKNLKKETESKPVSVVKSEELNEKMKESSKQEDELQDSSDDSSDESSDISEDDFSDNDDDDDEEDYDEDYGYYDDEEDDETDEDDDDDDEEEDEDDDDSESDSDDDESSEEYDYESDDKSSSNFDSSSENYDDSYYYDDEDSNSKEDSYEVIEKHDGGITISPIKTSSAAPSRVASRKKRLDWDEVPLEAEQSSDESHYSRGIIYDAPPVHKGQVDSDLKTKGSNNIQIEKGENSKNERDEIEVPQGNPTMIRSKKGEFQPSGLHTESDASTSPNPRPPVVAGGESSSTATTSSPTTISTTATTTTTSTTSTTKPTPAEDLSHDDLEHLPVSYPLEFCQGDYECRAGRTCQQGMCKCVPLSWCDHSVAVEEGFIASNENDISYLPVCGTDGKHYRSHCHLHRTACISRTHIRVDRHGAACSQSKKSRHDEKPVHVKEKSWLMEQERLLQEDKEKHKQLQKSSDPGMMADQPVGEHADKETSQKKVVIPEQEIVRFPVRAKKDEITSSVKKDGRNLESVALKTSNSLQSPYPKEKCTWSQMNEFKDALLFYYCHKFVEPNCPLEVKTERQYLSMLMYSYYDKDFDYFLTAQELDDKERDEHFDNHTVRNCHLHDFVKFADTVGTPDGKLTITEFSKAFEITNPTQQPDTKVEVISTLASAGNGLELKCGIDSDAVIWKKQGAQLSDDKRSHQLTVFDDGALFFSKVGLHHVGNYTCMDAEDPSVSQIHRLRVQTMPKVTVNPVTQSHSRGLDIELRCHAEGVPKPTLQWSKGDQPLHSSQRTSFYFDGSHVVIHDAKPENDAGTYTCTAHNQAGTTQKSVSVSVLAKDAPMSEESPKEAGTFVVFHPQGITAYDPLHCLVKHKVNGMFGNFKFIPDAMEEPLTLCKPDSDCEWGSAVRVGKEFIYASQPDQNRVLVMQASGSWLPLQVIDTDARPSQMWYVKHLDQVWVLCQSQQGSDGTSIIVVIRDASQHIQHRSVHTRPVGNHFDMVQNLFIAPPNDLDHEFDFGYVSHKGQKGLFKINLEDMSYTKAVDLSSYGCVPTNVAFVPIGGHVVVQCVSAADQHSLQLILDYLTDTVTSTVSLTGRPMTSPDSRHLITVDQFSGRVTVASISEEGVMATTYEVTVSASISDVAFMPATTHQGYDLILTSADDDDVIIMNLVTGKVEKISGSMYSSSSQTWHPSAVKRRIATADTLSSFLMTPAMSSLDILDITFRQVECEFSNSESDVIIHVPSWQTS</sequence>
<feature type="compositionally biased region" description="Acidic residues" evidence="4">
    <location>
        <begin position="462"/>
        <end position="544"/>
    </location>
</feature>
<dbReference type="PANTHER" id="PTHR45080:SF8">
    <property type="entry name" value="IG-LIKE DOMAIN-CONTAINING PROTEIN"/>
    <property type="match status" value="1"/>
</dbReference>
<feature type="domain" description="Ig-like" evidence="5">
    <location>
        <begin position="1163"/>
        <end position="1250"/>
    </location>
</feature>
<dbReference type="Gene3D" id="2.60.40.10">
    <property type="entry name" value="Immunoglobulins"/>
    <property type="match status" value="2"/>
</dbReference>
<evidence type="ECO:0008006" key="9">
    <source>
        <dbReference type="Google" id="ProtNLM"/>
    </source>
</evidence>
<feature type="compositionally biased region" description="Basic and acidic residues" evidence="4">
    <location>
        <begin position="193"/>
        <end position="206"/>
    </location>
</feature>
<feature type="compositionally biased region" description="Acidic residues" evidence="4">
    <location>
        <begin position="612"/>
        <end position="622"/>
    </location>
</feature>
<reference evidence="7" key="1">
    <citation type="journal article" date="2023" name="G3 (Bethesda)">
        <title>A reference genome for the long-term kleptoplast-retaining sea slug Elysia crispata morphotype clarki.</title>
        <authorList>
            <person name="Eastman K.E."/>
            <person name="Pendleton A.L."/>
            <person name="Shaikh M.A."/>
            <person name="Suttiyut T."/>
            <person name="Ogas R."/>
            <person name="Tomko P."/>
            <person name="Gavelis G."/>
            <person name="Widhalm J.R."/>
            <person name="Wisecaver J.H."/>
        </authorList>
    </citation>
    <scope>NUCLEOTIDE SEQUENCE</scope>
    <source>
        <strain evidence="7">ECLA1</strain>
    </source>
</reference>
<feature type="compositionally biased region" description="Polar residues" evidence="4">
    <location>
        <begin position="691"/>
        <end position="702"/>
    </location>
</feature>
<dbReference type="InterPro" id="IPR007110">
    <property type="entry name" value="Ig-like_dom"/>
</dbReference>
<keyword evidence="2" id="KW-1015">Disulfide bond</keyword>
<comment type="caution">
    <text evidence="7">The sequence shown here is derived from an EMBL/GenBank/DDBJ whole genome shotgun (WGS) entry which is preliminary data.</text>
</comment>
<evidence type="ECO:0000256" key="4">
    <source>
        <dbReference type="SAM" id="MobiDB-lite"/>
    </source>
</evidence>
<feature type="region of interest" description="Disordered" evidence="4">
    <location>
        <begin position="108"/>
        <end position="171"/>
    </location>
</feature>
<feature type="domain" description="Kazal-like" evidence="6">
    <location>
        <begin position="810"/>
        <end position="850"/>
    </location>
</feature>
<evidence type="ECO:0000313" key="8">
    <source>
        <dbReference type="Proteomes" id="UP001283361"/>
    </source>
</evidence>
<evidence type="ECO:0000256" key="1">
    <source>
        <dbReference type="ARBA" id="ARBA00022729"/>
    </source>
</evidence>
<evidence type="ECO:0000256" key="2">
    <source>
        <dbReference type="ARBA" id="ARBA00023157"/>
    </source>
</evidence>
<feature type="compositionally biased region" description="Low complexity" evidence="4">
    <location>
        <begin position="714"/>
        <end position="746"/>
    </location>
</feature>
<dbReference type="CDD" id="cd00096">
    <property type="entry name" value="Ig"/>
    <property type="match status" value="1"/>
</dbReference>
<dbReference type="InterPro" id="IPR036179">
    <property type="entry name" value="Ig-like_dom_sf"/>
</dbReference>
<dbReference type="CDD" id="cd00104">
    <property type="entry name" value="KAZAL_FS"/>
    <property type="match status" value="1"/>
</dbReference>
<feature type="compositionally biased region" description="Acidic residues" evidence="4">
    <location>
        <begin position="558"/>
        <end position="569"/>
    </location>
</feature>
<protein>
    <recommendedName>
        <fullName evidence="9">Follistatin-related protein 5</fullName>
    </recommendedName>
</protein>
<dbReference type="InterPro" id="IPR003599">
    <property type="entry name" value="Ig_sub"/>
</dbReference>
<dbReference type="Gene3D" id="3.30.60.30">
    <property type="match status" value="1"/>
</dbReference>
<evidence type="ECO:0000256" key="3">
    <source>
        <dbReference type="ARBA" id="ARBA00023319"/>
    </source>
</evidence>
<name>A0AAE1A554_9GAST</name>
<feature type="compositionally biased region" description="Basic and acidic residues" evidence="4">
    <location>
        <begin position="900"/>
        <end position="910"/>
    </location>
</feature>
<dbReference type="PROSITE" id="PS51465">
    <property type="entry name" value="KAZAL_2"/>
    <property type="match status" value="1"/>
</dbReference>
<feature type="region of interest" description="Disordered" evidence="4">
    <location>
        <begin position="191"/>
        <end position="242"/>
    </location>
</feature>
<feature type="compositionally biased region" description="Polar residues" evidence="4">
    <location>
        <begin position="141"/>
        <end position="155"/>
    </location>
</feature>
<keyword evidence="8" id="KW-1185">Reference proteome</keyword>
<dbReference type="SMART" id="SM00408">
    <property type="entry name" value="IGc2"/>
    <property type="match status" value="2"/>
</dbReference>
<dbReference type="Proteomes" id="UP001283361">
    <property type="component" value="Unassembled WGS sequence"/>
</dbReference>
<dbReference type="InterPro" id="IPR013098">
    <property type="entry name" value="Ig_I-set"/>
</dbReference>
<dbReference type="SUPFAM" id="SSF100895">
    <property type="entry name" value="Kazal-type serine protease inhibitors"/>
    <property type="match status" value="1"/>
</dbReference>
<dbReference type="SUPFAM" id="SSF48726">
    <property type="entry name" value="Immunoglobulin"/>
    <property type="match status" value="2"/>
</dbReference>
<feature type="compositionally biased region" description="Basic and acidic residues" evidence="4">
    <location>
        <begin position="570"/>
        <end position="585"/>
    </location>
</feature>
<feature type="compositionally biased region" description="Basic and acidic residues" evidence="4">
    <location>
        <begin position="445"/>
        <end position="461"/>
    </location>
</feature>
<organism evidence="7 8">
    <name type="scientific">Elysia crispata</name>
    <name type="common">lettuce slug</name>
    <dbReference type="NCBI Taxonomy" id="231223"/>
    <lineage>
        <taxon>Eukaryota</taxon>
        <taxon>Metazoa</taxon>
        <taxon>Spiralia</taxon>
        <taxon>Lophotrochozoa</taxon>
        <taxon>Mollusca</taxon>
        <taxon>Gastropoda</taxon>
        <taxon>Heterobranchia</taxon>
        <taxon>Euthyneura</taxon>
        <taxon>Panpulmonata</taxon>
        <taxon>Sacoglossa</taxon>
        <taxon>Placobranchoidea</taxon>
        <taxon>Plakobranchidae</taxon>
        <taxon>Elysia</taxon>
    </lineage>
</organism>
<dbReference type="EMBL" id="JAWDGP010002623">
    <property type="protein sequence ID" value="KAK3781493.1"/>
    <property type="molecule type" value="Genomic_DNA"/>
</dbReference>
<feature type="compositionally biased region" description="Basic and acidic residues" evidence="4">
    <location>
        <begin position="380"/>
        <end position="392"/>
    </location>
</feature>
<proteinExistence type="predicted"/>
<dbReference type="InterPro" id="IPR050958">
    <property type="entry name" value="Cell_Adh-Cytoskel_Orgn"/>
</dbReference>
<feature type="domain" description="Ig-like" evidence="5">
    <location>
        <begin position="1074"/>
        <end position="1143"/>
    </location>
</feature>
<dbReference type="FunFam" id="2.60.40.10:FF:000032">
    <property type="entry name" value="palladin isoform X1"/>
    <property type="match status" value="1"/>
</dbReference>
<accession>A0AAE1A554</accession>
<feature type="region of interest" description="Disordered" evidence="4">
    <location>
        <begin position="298"/>
        <end position="752"/>
    </location>
</feature>
<dbReference type="InterPro" id="IPR002350">
    <property type="entry name" value="Kazal_dom"/>
</dbReference>
<dbReference type="PROSITE" id="PS50835">
    <property type="entry name" value="IG_LIKE"/>
    <property type="match status" value="2"/>
</dbReference>
<feature type="region of interest" description="Disordered" evidence="4">
    <location>
        <begin position="879"/>
        <end position="910"/>
    </location>
</feature>
<dbReference type="InterPro" id="IPR013783">
    <property type="entry name" value="Ig-like_fold"/>
</dbReference>
<dbReference type="SMART" id="SM00409">
    <property type="entry name" value="IG"/>
    <property type="match status" value="2"/>
</dbReference>
<keyword evidence="3" id="KW-0393">Immunoglobulin domain</keyword>
<gene>
    <name evidence="7" type="ORF">RRG08_054833</name>
</gene>
<dbReference type="Pfam" id="PF07679">
    <property type="entry name" value="I-set"/>
    <property type="match status" value="1"/>
</dbReference>
<evidence type="ECO:0000313" key="7">
    <source>
        <dbReference type="EMBL" id="KAK3781493.1"/>
    </source>
</evidence>
<evidence type="ECO:0000259" key="5">
    <source>
        <dbReference type="PROSITE" id="PS50835"/>
    </source>
</evidence>
<feature type="compositionally biased region" description="Polar residues" evidence="4">
    <location>
        <begin position="304"/>
        <end position="321"/>
    </location>
</feature>
<dbReference type="PANTHER" id="PTHR45080">
    <property type="entry name" value="CONTACTIN 5"/>
    <property type="match status" value="1"/>
</dbReference>
<dbReference type="GO" id="GO:0005886">
    <property type="term" value="C:plasma membrane"/>
    <property type="evidence" value="ECO:0007669"/>
    <property type="project" value="TreeGrafter"/>
</dbReference>
<dbReference type="InterPro" id="IPR003598">
    <property type="entry name" value="Ig_sub2"/>
</dbReference>